<comment type="caution">
    <text evidence="10">The sequence shown here is derived from an EMBL/GenBank/DDBJ whole genome shotgun (WGS) entry which is preliminary data.</text>
</comment>
<evidence type="ECO:0000313" key="10">
    <source>
        <dbReference type="EMBL" id="KAJ8728529.1"/>
    </source>
</evidence>
<keyword evidence="5" id="KW-0479">Metal-binding</keyword>
<dbReference type="EMBL" id="JARGEI010000007">
    <property type="protein sequence ID" value="KAJ8728529.1"/>
    <property type="molecule type" value="Genomic_DNA"/>
</dbReference>
<sequence>MGDYSDVRGVTHYLYAEEPGPDGYFGLINERTHRDYETRIAPVLSFNRIISDIEADGHDDEFRMPHGILPDPPRPAPQPREEQAHEQPALPARGRGRGRGRGVRRHSPVQGDQQDGQPAVAALGRTQEPDAEEEEPEAPPPPRHQPTANMLGWRAPRPLNKNQRFNMERDAIKRRFYEKFLIPSVIGCIDGTHVAIIRPIENEERFFNRKHFHLRNVLIISDADLRILSVDVSFGGASHDSFVWNQHPVKQHLIDLNNNGENVFLLGDSGYGQREYMVTPIVDAPEGSPEQYYTKLHCSARNTVERAIGVLKNRWRCLLGHRVLHYHPDVAAKIINACCVLHNICISNRETIDLVENTAEYENEYPAVCSQESTSSAAAELRRGIEKRNVLVQQLWASRR</sequence>
<comment type="cofactor">
    <cofactor evidence="1">
        <name>a divalent metal cation</name>
        <dbReference type="ChEBI" id="CHEBI:60240"/>
    </cofactor>
</comment>
<reference evidence="10" key="1">
    <citation type="submission" date="2023-03" db="EMBL/GenBank/DDBJ databases">
        <title>Chromosome-level genomes of two armyworms, Mythimna separata and Mythimna loreyi, provide insights into the biosynthesis and reception of sex pheromones.</title>
        <authorList>
            <person name="Zhao H."/>
        </authorList>
    </citation>
    <scope>NUCLEOTIDE SEQUENCE</scope>
    <source>
        <strain evidence="10">BeijingLab</strain>
        <tissue evidence="10">Pupa</tissue>
    </source>
</reference>
<gene>
    <name evidence="10" type="ORF">PYW07_006225</name>
</gene>
<comment type="subcellular location">
    <subcellularLocation>
        <location evidence="2">Nucleus</location>
    </subcellularLocation>
</comment>
<evidence type="ECO:0000256" key="8">
    <source>
        <dbReference type="SAM" id="MobiDB-lite"/>
    </source>
</evidence>
<dbReference type="InterPro" id="IPR045249">
    <property type="entry name" value="HARBI1-like"/>
</dbReference>
<dbReference type="GO" id="GO:0004518">
    <property type="term" value="F:nuclease activity"/>
    <property type="evidence" value="ECO:0007669"/>
    <property type="project" value="UniProtKB-KW"/>
</dbReference>
<evidence type="ECO:0000313" key="11">
    <source>
        <dbReference type="Proteomes" id="UP001231518"/>
    </source>
</evidence>
<feature type="compositionally biased region" description="Basic residues" evidence="8">
    <location>
        <begin position="94"/>
        <end position="107"/>
    </location>
</feature>
<dbReference type="InterPro" id="IPR027806">
    <property type="entry name" value="HARBI1_dom"/>
</dbReference>
<protein>
    <recommendedName>
        <fullName evidence="9">DDE Tnp4 domain-containing protein</fullName>
    </recommendedName>
</protein>
<evidence type="ECO:0000256" key="3">
    <source>
        <dbReference type="ARBA" id="ARBA00006958"/>
    </source>
</evidence>
<name>A0AAD7YVM2_MYTSE</name>
<evidence type="ECO:0000256" key="1">
    <source>
        <dbReference type="ARBA" id="ARBA00001968"/>
    </source>
</evidence>
<evidence type="ECO:0000256" key="2">
    <source>
        <dbReference type="ARBA" id="ARBA00004123"/>
    </source>
</evidence>
<dbReference type="PANTHER" id="PTHR22930">
    <property type="match status" value="1"/>
</dbReference>
<feature type="domain" description="DDE Tnp4" evidence="9">
    <location>
        <begin position="189"/>
        <end position="343"/>
    </location>
</feature>
<accession>A0AAD7YVM2</accession>
<evidence type="ECO:0000256" key="7">
    <source>
        <dbReference type="ARBA" id="ARBA00023242"/>
    </source>
</evidence>
<dbReference type="PANTHER" id="PTHR22930:SF85">
    <property type="entry name" value="GH03217P-RELATED"/>
    <property type="match status" value="1"/>
</dbReference>
<keyword evidence="7" id="KW-0539">Nucleus</keyword>
<keyword evidence="6" id="KW-0378">Hydrolase</keyword>
<dbReference type="GO" id="GO:0005634">
    <property type="term" value="C:nucleus"/>
    <property type="evidence" value="ECO:0007669"/>
    <property type="project" value="UniProtKB-SubCell"/>
</dbReference>
<feature type="region of interest" description="Disordered" evidence="8">
    <location>
        <begin position="58"/>
        <end position="159"/>
    </location>
</feature>
<proteinExistence type="inferred from homology"/>
<keyword evidence="11" id="KW-1185">Reference proteome</keyword>
<organism evidence="10 11">
    <name type="scientific">Mythimna separata</name>
    <name type="common">Oriental armyworm</name>
    <name type="synonym">Pseudaletia separata</name>
    <dbReference type="NCBI Taxonomy" id="271217"/>
    <lineage>
        <taxon>Eukaryota</taxon>
        <taxon>Metazoa</taxon>
        <taxon>Ecdysozoa</taxon>
        <taxon>Arthropoda</taxon>
        <taxon>Hexapoda</taxon>
        <taxon>Insecta</taxon>
        <taxon>Pterygota</taxon>
        <taxon>Neoptera</taxon>
        <taxon>Endopterygota</taxon>
        <taxon>Lepidoptera</taxon>
        <taxon>Glossata</taxon>
        <taxon>Ditrysia</taxon>
        <taxon>Noctuoidea</taxon>
        <taxon>Noctuidae</taxon>
        <taxon>Noctuinae</taxon>
        <taxon>Hadenini</taxon>
        <taxon>Mythimna</taxon>
    </lineage>
</organism>
<evidence type="ECO:0000256" key="6">
    <source>
        <dbReference type="ARBA" id="ARBA00022801"/>
    </source>
</evidence>
<dbReference type="GO" id="GO:0016787">
    <property type="term" value="F:hydrolase activity"/>
    <property type="evidence" value="ECO:0007669"/>
    <property type="project" value="UniProtKB-KW"/>
</dbReference>
<dbReference type="Pfam" id="PF13359">
    <property type="entry name" value="DDE_Tnp_4"/>
    <property type="match status" value="1"/>
</dbReference>
<evidence type="ECO:0000256" key="4">
    <source>
        <dbReference type="ARBA" id="ARBA00022722"/>
    </source>
</evidence>
<evidence type="ECO:0000256" key="5">
    <source>
        <dbReference type="ARBA" id="ARBA00022723"/>
    </source>
</evidence>
<dbReference type="AlphaFoldDB" id="A0AAD7YVM2"/>
<evidence type="ECO:0000259" key="9">
    <source>
        <dbReference type="Pfam" id="PF13359"/>
    </source>
</evidence>
<dbReference type="Proteomes" id="UP001231518">
    <property type="component" value="Chromosome 19"/>
</dbReference>
<dbReference type="GO" id="GO:0046872">
    <property type="term" value="F:metal ion binding"/>
    <property type="evidence" value="ECO:0007669"/>
    <property type="project" value="UniProtKB-KW"/>
</dbReference>
<keyword evidence="4" id="KW-0540">Nuclease</keyword>
<comment type="similarity">
    <text evidence="3">Belongs to the HARBI1 family.</text>
</comment>